<evidence type="ECO:0000313" key="2">
    <source>
        <dbReference type="EMBL" id="WFD17735.1"/>
    </source>
</evidence>
<sequence length="283" mass="32310">MTGLTARQQSRLVMYLDDALLRMARAFQKRHEPDAPLHTLRAFLDAWSPNVRVVTSTPQDTAATAALRDAYLMRIMSDMSEGVVGYACRADDALDTDTQLMYVLYWMDVLDHLWAARLSERHVALDEVQKCAASLFPTPEDAPRVHPVVEEVVMDDRVLGTPVDMPRYSPTDRVRLRDEMTRAREQLFGWMRDQLRLPRPPTIEEEPAAAATSSSDDEAPATTWEAEEAPASESEHYARLFDKRLDPDAEPPAKRTRIEDHAFWDTHYASLFSRSLRMLRPTP</sequence>
<dbReference type="Proteomes" id="UP001217582">
    <property type="component" value="Chromosome 9"/>
</dbReference>
<reference evidence="2 3" key="1">
    <citation type="submission" date="2023-03" db="EMBL/GenBank/DDBJ databases">
        <title>Mating type loci evolution in Malassezia.</title>
        <authorList>
            <person name="Coelho M.A."/>
        </authorList>
    </citation>
    <scope>NUCLEOTIDE SEQUENCE [LARGE SCALE GENOMIC DNA]</scope>
    <source>
        <strain evidence="2 3">CBS 13387</strain>
    </source>
</reference>
<protein>
    <submittedName>
        <fullName evidence="2">Uncharacterized protein</fullName>
    </submittedName>
</protein>
<name>A0AAJ5Z6G5_9BASI</name>
<keyword evidence="3" id="KW-1185">Reference proteome</keyword>
<evidence type="ECO:0000256" key="1">
    <source>
        <dbReference type="SAM" id="MobiDB-lite"/>
    </source>
</evidence>
<feature type="compositionally biased region" description="Acidic residues" evidence="1">
    <location>
        <begin position="215"/>
        <end position="230"/>
    </location>
</feature>
<feature type="region of interest" description="Disordered" evidence="1">
    <location>
        <begin position="205"/>
        <end position="235"/>
    </location>
</feature>
<proteinExistence type="predicted"/>
<accession>A0AAJ5Z6G5</accession>
<dbReference type="AlphaFoldDB" id="A0AAJ5Z6G5"/>
<gene>
    <name evidence="2" type="ORF">MARU1_003798</name>
</gene>
<evidence type="ECO:0000313" key="3">
    <source>
        <dbReference type="Proteomes" id="UP001217582"/>
    </source>
</evidence>
<organism evidence="2 3">
    <name type="scientific">Malassezia arunalokei</name>
    <dbReference type="NCBI Taxonomy" id="1514897"/>
    <lineage>
        <taxon>Eukaryota</taxon>
        <taxon>Fungi</taxon>
        <taxon>Dikarya</taxon>
        <taxon>Basidiomycota</taxon>
        <taxon>Ustilaginomycotina</taxon>
        <taxon>Malasseziomycetes</taxon>
        <taxon>Malasseziales</taxon>
        <taxon>Malasseziaceae</taxon>
        <taxon>Malassezia</taxon>
    </lineage>
</organism>
<dbReference type="EMBL" id="CP119924">
    <property type="protein sequence ID" value="WFD17735.1"/>
    <property type="molecule type" value="Genomic_DNA"/>
</dbReference>